<organism evidence="1 2">
    <name type="scientific">Methylopila jiangsuensis</name>
    <dbReference type="NCBI Taxonomy" id="586230"/>
    <lineage>
        <taxon>Bacteria</taxon>
        <taxon>Pseudomonadati</taxon>
        <taxon>Pseudomonadota</taxon>
        <taxon>Alphaproteobacteria</taxon>
        <taxon>Hyphomicrobiales</taxon>
        <taxon>Methylopilaceae</taxon>
        <taxon>Methylopila</taxon>
    </lineage>
</organism>
<evidence type="ECO:0000313" key="2">
    <source>
        <dbReference type="Proteomes" id="UP001143364"/>
    </source>
</evidence>
<dbReference type="AlphaFoldDB" id="A0A9W6JIH5"/>
<gene>
    <name evidence="1" type="ORF">GCM10008171_13720</name>
</gene>
<dbReference type="EMBL" id="BSFK01000005">
    <property type="protein sequence ID" value="GLK76118.1"/>
    <property type="molecule type" value="Genomic_DNA"/>
</dbReference>
<protein>
    <submittedName>
        <fullName evidence="1">Uncharacterized protein</fullName>
    </submittedName>
</protein>
<reference evidence="1" key="1">
    <citation type="journal article" date="2014" name="Int. J. Syst. Evol. Microbiol.">
        <title>Complete genome sequence of Corynebacterium casei LMG S-19264T (=DSM 44701T), isolated from a smear-ripened cheese.</title>
        <authorList>
            <consortium name="US DOE Joint Genome Institute (JGI-PGF)"/>
            <person name="Walter F."/>
            <person name="Albersmeier A."/>
            <person name="Kalinowski J."/>
            <person name="Ruckert C."/>
        </authorList>
    </citation>
    <scope>NUCLEOTIDE SEQUENCE</scope>
    <source>
        <strain evidence="1">VKM B-2555</strain>
    </source>
</reference>
<accession>A0A9W6JIH5</accession>
<reference evidence="1" key="2">
    <citation type="submission" date="2023-01" db="EMBL/GenBank/DDBJ databases">
        <authorList>
            <person name="Sun Q."/>
            <person name="Evtushenko L."/>
        </authorList>
    </citation>
    <scope>NUCLEOTIDE SEQUENCE</scope>
    <source>
        <strain evidence="1">VKM B-2555</strain>
    </source>
</reference>
<keyword evidence="2" id="KW-1185">Reference proteome</keyword>
<comment type="caution">
    <text evidence="1">The sequence shown here is derived from an EMBL/GenBank/DDBJ whole genome shotgun (WGS) entry which is preliminary data.</text>
</comment>
<dbReference type="Proteomes" id="UP001143364">
    <property type="component" value="Unassembled WGS sequence"/>
</dbReference>
<proteinExistence type="predicted"/>
<sequence>MTRPNLEIVIEDAGLYTIARDSNETLGIIGPIDDRDALMDAVVERWPNVDHIDLPNSN</sequence>
<name>A0A9W6JIH5_9HYPH</name>
<dbReference type="RefSeq" id="WP_271204039.1">
    <property type="nucleotide sequence ID" value="NZ_BSFK01000005.1"/>
</dbReference>
<evidence type="ECO:0000313" key="1">
    <source>
        <dbReference type="EMBL" id="GLK76118.1"/>
    </source>
</evidence>